<evidence type="ECO:0000256" key="4">
    <source>
        <dbReference type="ARBA" id="ARBA00022679"/>
    </source>
</evidence>
<dbReference type="GO" id="GO:0000155">
    <property type="term" value="F:phosphorelay sensor kinase activity"/>
    <property type="evidence" value="ECO:0007669"/>
    <property type="project" value="InterPro"/>
</dbReference>
<keyword evidence="6 11" id="KW-0418">Kinase</keyword>
<evidence type="ECO:0000313" key="12">
    <source>
        <dbReference type="Proteomes" id="UP001209229"/>
    </source>
</evidence>
<keyword evidence="9" id="KW-0472">Membrane</keyword>
<dbReference type="Gene3D" id="3.30.565.10">
    <property type="entry name" value="Histidine kinase-like ATPase, C-terminal domain"/>
    <property type="match status" value="1"/>
</dbReference>
<dbReference type="InterPro" id="IPR011712">
    <property type="entry name" value="Sig_transdc_His_kin_sub3_dim/P"/>
</dbReference>
<dbReference type="Pfam" id="PF02518">
    <property type="entry name" value="HATPase_c"/>
    <property type="match status" value="1"/>
</dbReference>
<evidence type="ECO:0000256" key="7">
    <source>
        <dbReference type="ARBA" id="ARBA00022840"/>
    </source>
</evidence>
<protein>
    <recommendedName>
        <fullName evidence="2">histidine kinase</fullName>
        <ecNumber evidence="2">2.7.13.3</ecNumber>
    </recommendedName>
</protein>
<organism evidence="11 12">
    <name type="scientific">Plebeiibacterium sediminum</name>
    <dbReference type="NCBI Taxonomy" id="2992112"/>
    <lineage>
        <taxon>Bacteria</taxon>
        <taxon>Pseudomonadati</taxon>
        <taxon>Bacteroidota</taxon>
        <taxon>Bacteroidia</taxon>
        <taxon>Marinilabiliales</taxon>
        <taxon>Marinilabiliaceae</taxon>
        <taxon>Plebeiibacterium</taxon>
    </lineage>
</organism>
<keyword evidence="9" id="KW-0812">Transmembrane</keyword>
<dbReference type="InterPro" id="IPR050482">
    <property type="entry name" value="Sensor_HK_TwoCompSys"/>
</dbReference>
<dbReference type="PANTHER" id="PTHR24421">
    <property type="entry name" value="NITRATE/NITRITE SENSOR PROTEIN NARX-RELATED"/>
    <property type="match status" value="1"/>
</dbReference>
<name>A0AAE3M9M1_9BACT</name>
<evidence type="ECO:0000256" key="9">
    <source>
        <dbReference type="SAM" id="Phobius"/>
    </source>
</evidence>
<reference evidence="11" key="1">
    <citation type="submission" date="2022-10" db="EMBL/GenBank/DDBJ databases">
        <authorList>
            <person name="Yu W.X."/>
        </authorList>
    </citation>
    <scope>NUCLEOTIDE SEQUENCE</scope>
    <source>
        <strain evidence="11">AAT</strain>
    </source>
</reference>
<keyword evidence="9" id="KW-1133">Transmembrane helix</keyword>
<evidence type="ECO:0000256" key="2">
    <source>
        <dbReference type="ARBA" id="ARBA00012438"/>
    </source>
</evidence>
<dbReference type="AlphaFoldDB" id="A0AAE3M9M1"/>
<dbReference type="GO" id="GO:0046983">
    <property type="term" value="F:protein dimerization activity"/>
    <property type="evidence" value="ECO:0007669"/>
    <property type="project" value="InterPro"/>
</dbReference>
<evidence type="ECO:0000256" key="5">
    <source>
        <dbReference type="ARBA" id="ARBA00022741"/>
    </source>
</evidence>
<evidence type="ECO:0000259" key="10">
    <source>
        <dbReference type="PROSITE" id="PS50109"/>
    </source>
</evidence>
<evidence type="ECO:0000256" key="3">
    <source>
        <dbReference type="ARBA" id="ARBA00022553"/>
    </source>
</evidence>
<evidence type="ECO:0000256" key="8">
    <source>
        <dbReference type="ARBA" id="ARBA00023012"/>
    </source>
</evidence>
<comment type="caution">
    <text evidence="11">The sequence shown here is derived from an EMBL/GenBank/DDBJ whole genome shotgun (WGS) entry which is preliminary data.</text>
</comment>
<feature type="transmembrane region" description="Helical" evidence="9">
    <location>
        <begin position="32"/>
        <end position="50"/>
    </location>
</feature>
<dbReference type="RefSeq" id="WP_301193012.1">
    <property type="nucleotide sequence ID" value="NZ_JAPDPJ010000113.1"/>
</dbReference>
<gene>
    <name evidence="11" type="ORF">OM075_23585</name>
</gene>
<dbReference type="InterPro" id="IPR005467">
    <property type="entry name" value="His_kinase_dom"/>
</dbReference>
<keyword evidence="12" id="KW-1185">Reference proteome</keyword>
<evidence type="ECO:0000256" key="1">
    <source>
        <dbReference type="ARBA" id="ARBA00000085"/>
    </source>
</evidence>
<dbReference type="PROSITE" id="PS50109">
    <property type="entry name" value="HIS_KIN"/>
    <property type="match status" value="1"/>
</dbReference>
<dbReference type="GO" id="GO:0005524">
    <property type="term" value="F:ATP binding"/>
    <property type="evidence" value="ECO:0007669"/>
    <property type="project" value="UniProtKB-KW"/>
</dbReference>
<accession>A0AAE3M9M1</accession>
<dbReference type="CDD" id="cd16917">
    <property type="entry name" value="HATPase_UhpB-NarQ-NarX-like"/>
    <property type="match status" value="1"/>
</dbReference>
<dbReference type="Proteomes" id="UP001209229">
    <property type="component" value="Unassembled WGS sequence"/>
</dbReference>
<keyword evidence="5" id="KW-0547">Nucleotide-binding</keyword>
<dbReference type="Gene3D" id="1.20.5.1930">
    <property type="match status" value="1"/>
</dbReference>
<feature type="transmembrane region" description="Helical" evidence="9">
    <location>
        <begin position="70"/>
        <end position="90"/>
    </location>
</feature>
<dbReference type="GO" id="GO:0016020">
    <property type="term" value="C:membrane"/>
    <property type="evidence" value="ECO:0007669"/>
    <property type="project" value="InterPro"/>
</dbReference>
<comment type="catalytic activity">
    <reaction evidence="1">
        <text>ATP + protein L-histidine = ADP + protein N-phospho-L-histidine.</text>
        <dbReference type="EC" id="2.7.13.3"/>
    </reaction>
</comment>
<evidence type="ECO:0000256" key="6">
    <source>
        <dbReference type="ARBA" id="ARBA00022777"/>
    </source>
</evidence>
<keyword evidence="8" id="KW-0902">Two-component regulatory system</keyword>
<dbReference type="InterPro" id="IPR003594">
    <property type="entry name" value="HATPase_dom"/>
</dbReference>
<keyword evidence="7" id="KW-0067">ATP-binding</keyword>
<sequence>MEIQIALIVAVVAQFVAFFFTISLIPKTRFNIAWISISIGFLLMAIRRFVELLYFYKDAPSDDISILNSWIAVVISLTMLVASIYIRKIFEVLNRIHQLRKESEAKLLSAIIRTEEKERKYFSKELHDGLGPVLSSAKLTISAIDKTNISERNTLLLDKVENMVDNAIDTTREISNHLTPHVLERYGLHKVIKNFINNIVSKESIKINLSTNIEKLRYGSDLEVILYRICCELINNTLKYAHSQQVDISITEDKNHIEFNYTDDGKGFDTSNIKKGMGIINIKSRVKSLNGSISITSSFNNGFKASIKLPL</sequence>
<proteinExistence type="predicted"/>
<dbReference type="InterPro" id="IPR036890">
    <property type="entry name" value="HATPase_C_sf"/>
</dbReference>
<feature type="domain" description="Histidine kinase" evidence="10">
    <location>
        <begin position="121"/>
        <end position="311"/>
    </location>
</feature>
<feature type="transmembrane region" description="Helical" evidence="9">
    <location>
        <begin position="6"/>
        <end position="25"/>
    </location>
</feature>
<keyword evidence="3" id="KW-0597">Phosphoprotein</keyword>
<keyword evidence="4" id="KW-0808">Transferase</keyword>
<dbReference type="EC" id="2.7.13.3" evidence="2"/>
<evidence type="ECO:0000313" key="11">
    <source>
        <dbReference type="EMBL" id="MCW3789462.1"/>
    </source>
</evidence>
<dbReference type="EMBL" id="JAPDPJ010000113">
    <property type="protein sequence ID" value="MCW3789462.1"/>
    <property type="molecule type" value="Genomic_DNA"/>
</dbReference>
<dbReference type="Pfam" id="PF07730">
    <property type="entry name" value="HisKA_3"/>
    <property type="match status" value="1"/>
</dbReference>
<dbReference type="SUPFAM" id="SSF55874">
    <property type="entry name" value="ATPase domain of HSP90 chaperone/DNA topoisomerase II/histidine kinase"/>
    <property type="match status" value="1"/>
</dbReference>
<dbReference type="PANTHER" id="PTHR24421:SF10">
    <property type="entry name" value="NITRATE_NITRITE SENSOR PROTEIN NARQ"/>
    <property type="match status" value="1"/>
</dbReference>